<dbReference type="InterPro" id="IPR008278">
    <property type="entry name" value="4-PPantetheinyl_Trfase_dom"/>
</dbReference>
<reference evidence="4" key="1">
    <citation type="submission" date="2020-10" db="EMBL/GenBank/DDBJ databases">
        <authorList>
            <person name="Gilroy R."/>
        </authorList>
    </citation>
    <scope>NUCLEOTIDE SEQUENCE</scope>
    <source>
        <strain evidence="4">CHK188-20938</strain>
    </source>
</reference>
<dbReference type="GO" id="GO:0019878">
    <property type="term" value="P:lysine biosynthetic process via aminoadipic acid"/>
    <property type="evidence" value="ECO:0007669"/>
    <property type="project" value="TreeGrafter"/>
</dbReference>
<reference evidence="4" key="2">
    <citation type="journal article" date="2021" name="PeerJ">
        <title>Extensive microbial diversity within the chicken gut microbiome revealed by metagenomics and culture.</title>
        <authorList>
            <person name="Gilroy R."/>
            <person name="Ravi A."/>
            <person name="Getino M."/>
            <person name="Pursley I."/>
            <person name="Horton D.L."/>
            <person name="Alikhan N.F."/>
            <person name="Baker D."/>
            <person name="Gharbi K."/>
            <person name="Hall N."/>
            <person name="Watson M."/>
            <person name="Adriaenssens E.M."/>
            <person name="Foster-Nyarko E."/>
            <person name="Jarju S."/>
            <person name="Secka A."/>
            <person name="Antonio M."/>
            <person name="Oren A."/>
            <person name="Chaudhuri R.R."/>
            <person name="La Ragione R."/>
            <person name="Hildebrand F."/>
            <person name="Pallen M.J."/>
        </authorList>
    </citation>
    <scope>NUCLEOTIDE SEQUENCE</scope>
    <source>
        <strain evidence="4">CHK188-20938</strain>
    </source>
</reference>
<evidence type="ECO:0000259" key="3">
    <source>
        <dbReference type="Pfam" id="PF01648"/>
    </source>
</evidence>
<sequence>MDQKTVVCIFNINDEREPEERLALAARRAFGIDASPVTWELLRGKKGKPFFLHHPELFLSISHSGPYWVCALSGERVGVDIQARTRKRGESREEAETRLSRMAERHFEPEESDYVENGRAGTPYQRFFEIWAAKESYVKYTGQGIDGSFGQFSTAPEDGNIIRNRLPWTAEGVWFWKEDIGENYVLCVCTRKEKPVQVEWITD</sequence>
<gene>
    <name evidence="4" type="ORF">IAB71_03955</name>
</gene>
<dbReference type="SUPFAM" id="SSF56214">
    <property type="entry name" value="4'-phosphopantetheinyl transferase"/>
    <property type="match status" value="2"/>
</dbReference>
<dbReference type="InterPro" id="IPR050559">
    <property type="entry name" value="P-Pant_transferase_sf"/>
</dbReference>
<evidence type="ECO:0000313" key="5">
    <source>
        <dbReference type="Proteomes" id="UP000824169"/>
    </source>
</evidence>
<feature type="domain" description="4'-phosphopantetheinyl transferase" evidence="3">
    <location>
        <begin position="76"/>
        <end position="189"/>
    </location>
</feature>
<evidence type="ECO:0000313" key="4">
    <source>
        <dbReference type="EMBL" id="HIV24932.1"/>
    </source>
</evidence>
<comment type="caution">
    <text evidence="4">The sequence shown here is derived from an EMBL/GenBank/DDBJ whole genome shotgun (WGS) entry which is preliminary data.</text>
</comment>
<dbReference type="Gene3D" id="3.90.470.20">
    <property type="entry name" value="4'-phosphopantetheinyl transferase domain"/>
    <property type="match status" value="2"/>
</dbReference>
<proteinExistence type="inferred from homology"/>
<dbReference type="GO" id="GO:0008897">
    <property type="term" value="F:holo-[acyl-carrier-protein] synthase activity"/>
    <property type="evidence" value="ECO:0007669"/>
    <property type="project" value="InterPro"/>
</dbReference>
<dbReference type="PANTHER" id="PTHR12215">
    <property type="entry name" value="PHOSPHOPANTETHEINE TRANSFERASE"/>
    <property type="match status" value="1"/>
</dbReference>
<dbReference type="Pfam" id="PF01648">
    <property type="entry name" value="ACPS"/>
    <property type="match status" value="1"/>
</dbReference>
<evidence type="ECO:0000256" key="2">
    <source>
        <dbReference type="ARBA" id="ARBA00022679"/>
    </source>
</evidence>
<dbReference type="GO" id="GO:0005829">
    <property type="term" value="C:cytosol"/>
    <property type="evidence" value="ECO:0007669"/>
    <property type="project" value="TreeGrafter"/>
</dbReference>
<dbReference type="EMBL" id="DVOO01000011">
    <property type="protein sequence ID" value="HIV24932.1"/>
    <property type="molecule type" value="Genomic_DNA"/>
</dbReference>
<dbReference type="AlphaFoldDB" id="A0A9D1P2Q4"/>
<organism evidence="4 5">
    <name type="scientific">Candidatus Scatomonas pullistercoris</name>
    <dbReference type="NCBI Taxonomy" id="2840920"/>
    <lineage>
        <taxon>Bacteria</taxon>
        <taxon>Bacillati</taxon>
        <taxon>Bacillota</taxon>
        <taxon>Clostridia</taxon>
        <taxon>Lachnospirales</taxon>
        <taxon>Lachnospiraceae</taxon>
        <taxon>Lachnospiraceae incertae sedis</taxon>
        <taxon>Candidatus Scatomonas</taxon>
    </lineage>
</organism>
<protein>
    <submittedName>
        <fullName evidence="4">4'-phosphopantetheinyl transferase superfamily protein</fullName>
    </submittedName>
</protein>
<name>A0A9D1P2Q4_9FIRM</name>
<dbReference type="Proteomes" id="UP000824169">
    <property type="component" value="Unassembled WGS sequence"/>
</dbReference>
<keyword evidence="2 4" id="KW-0808">Transferase</keyword>
<evidence type="ECO:0000256" key="1">
    <source>
        <dbReference type="ARBA" id="ARBA00010990"/>
    </source>
</evidence>
<accession>A0A9D1P2Q4</accession>
<dbReference type="GO" id="GO:0000287">
    <property type="term" value="F:magnesium ion binding"/>
    <property type="evidence" value="ECO:0007669"/>
    <property type="project" value="InterPro"/>
</dbReference>
<dbReference type="PANTHER" id="PTHR12215:SF10">
    <property type="entry name" value="L-AMINOADIPATE-SEMIALDEHYDE DEHYDROGENASE-PHOSPHOPANTETHEINYL TRANSFERASE"/>
    <property type="match status" value="1"/>
</dbReference>
<comment type="similarity">
    <text evidence="1">Belongs to the P-Pant transferase superfamily. Gsp/Sfp/HetI/AcpT family.</text>
</comment>
<dbReference type="InterPro" id="IPR037143">
    <property type="entry name" value="4-PPantetheinyl_Trfase_dom_sf"/>
</dbReference>